<sequence length="57" mass="6427">MPALLQLTDRRRTGNIQERQEARGNAQTCVNTHSSLNNTGEGDREIEKKQFEKNGGQ</sequence>
<organism evidence="2 3">
    <name type="scientific">Fusarium oxysporum f. sp. narcissi</name>
    <dbReference type="NCBI Taxonomy" id="451672"/>
    <lineage>
        <taxon>Eukaryota</taxon>
        <taxon>Fungi</taxon>
        <taxon>Dikarya</taxon>
        <taxon>Ascomycota</taxon>
        <taxon>Pezizomycotina</taxon>
        <taxon>Sordariomycetes</taxon>
        <taxon>Hypocreomycetidae</taxon>
        <taxon>Hypocreales</taxon>
        <taxon>Nectriaceae</taxon>
        <taxon>Fusarium</taxon>
        <taxon>Fusarium oxysporum species complex</taxon>
    </lineage>
</organism>
<evidence type="ECO:0000313" key="3">
    <source>
        <dbReference type="Proteomes" id="UP000290540"/>
    </source>
</evidence>
<feature type="compositionally biased region" description="Polar residues" evidence="1">
    <location>
        <begin position="25"/>
        <end position="40"/>
    </location>
</feature>
<gene>
    <name evidence="2" type="ORF">BFJ63_vAg16055</name>
</gene>
<comment type="caution">
    <text evidence="2">The sequence shown here is derived from an EMBL/GenBank/DDBJ whole genome shotgun (WGS) entry which is preliminary data.</text>
</comment>
<dbReference type="Proteomes" id="UP000290540">
    <property type="component" value="Unassembled WGS sequence"/>
</dbReference>
<name>A0A4Q2V313_FUSOX</name>
<feature type="compositionally biased region" description="Basic and acidic residues" evidence="1">
    <location>
        <begin position="41"/>
        <end position="57"/>
    </location>
</feature>
<feature type="region of interest" description="Disordered" evidence="1">
    <location>
        <begin position="1"/>
        <end position="57"/>
    </location>
</feature>
<protein>
    <submittedName>
        <fullName evidence="2">Uncharacterized protein</fullName>
    </submittedName>
</protein>
<evidence type="ECO:0000313" key="2">
    <source>
        <dbReference type="EMBL" id="RYC81044.1"/>
    </source>
</evidence>
<proteinExistence type="predicted"/>
<evidence type="ECO:0000256" key="1">
    <source>
        <dbReference type="SAM" id="MobiDB-lite"/>
    </source>
</evidence>
<accession>A0A4Q2V313</accession>
<dbReference type="AlphaFoldDB" id="A0A4Q2V313"/>
<feature type="compositionally biased region" description="Basic and acidic residues" evidence="1">
    <location>
        <begin position="8"/>
        <end position="22"/>
    </location>
</feature>
<reference evidence="2 3" key="1">
    <citation type="submission" date="2016-12" db="EMBL/GenBank/DDBJ databases">
        <title>Draft genome sequence of Fusarium oxysporum causing rot on Narcissus.</title>
        <authorList>
            <person name="Armitage A.D."/>
            <person name="Taylor A."/>
            <person name="Clarkson J.P."/>
            <person name="Harrison R.J."/>
            <person name="Jackson A.C."/>
        </authorList>
    </citation>
    <scope>NUCLEOTIDE SEQUENCE [LARGE SCALE GENOMIC DNA]</scope>
    <source>
        <strain evidence="2 3">N139</strain>
    </source>
</reference>
<dbReference type="EMBL" id="MQTW01000284">
    <property type="protein sequence ID" value="RYC81044.1"/>
    <property type="molecule type" value="Genomic_DNA"/>
</dbReference>